<keyword evidence="1" id="KW-0472">Membrane</keyword>
<dbReference type="Proteomes" id="UP001497453">
    <property type="component" value="Chromosome 2"/>
</dbReference>
<keyword evidence="1" id="KW-1133">Transmembrane helix</keyword>
<gene>
    <name evidence="2" type="ORF">GFSPODELE1_LOCUS3686</name>
</gene>
<sequence length="341" mass="38062">MKQFPLDKTFIVSLWLEALVYGFFLCLFCASLYVNFTLRKSQDGHSRAMFFVGIVFFIIATMHLGMNCFRMIRGFVDHVNDPGGAVGYIGALAPWDHVFKDTLYATQEILGDGVAIYRCWVIWSRDWRIILLPTVLFIVSMVSGYMVCGLYPSQVAGSTVFDPRLARWITIFYAVAVVQSAMTTGLMAYRIWHTDRRSSAYRTASGNLMPILRILIESASLQFIVEAILLALYCANYNAQYILLEIVTPLVGITFTAITIRITLRMSGALDTSRGGISHSHGTGHGTEPQVATIGSMPMRPIAVNITKDIEDHHDPSVDEFADVAIEPYHSKFDRSTTGSL</sequence>
<feature type="transmembrane region" description="Helical" evidence="1">
    <location>
        <begin position="210"/>
        <end position="233"/>
    </location>
</feature>
<organism evidence="2 3">
    <name type="scientific">Somion occarium</name>
    <dbReference type="NCBI Taxonomy" id="3059160"/>
    <lineage>
        <taxon>Eukaryota</taxon>
        <taxon>Fungi</taxon>
        <taxon>Dikarya</taxon>
        <taxon>Basidiomycota</taxon>
        <taxon>Agaricomycotina</taxon>
        <taxon>Agaricomycetes</taxon>
        <taxon>Polyporales</taxon>
        <taxon>Cerrenaceae</taxon>
        <taxon>Somion</taxon>
    </lineage>
</organism>
<reference evidence="3" key="1">
    <citation type="submission" date="2024-04" db="EMBL/GenBank/DDBJ databases">
        <authorList>
            <person name="Shaw F."/>
            <person name="Minotto A."/>
        </authorList>
    </citation>
    <scope>NUCLEOTIDE SEQUENCE [LARGE SCALE GENOMIC DNA]</scope>
</reference>
<evidence type="ECO:0000313" key="2">
    <source>
        <dbReference type="EMBL" id="CAL1701651.1"/>
    </source>
</evidence>
<name>A0ABP1D179_9APHY</name>
<keyword evidence="3" id="KW-1185">Reference proteome</keyword>
<feature type="transmembrane region" description="Helical" evidence="1">
    <location>
        <begin position="165"/>
        <end position="189"/>
    </location>
</feature>
<feature type="transmembrane region" description="Helical" evidence="1">
    <location>
        <begin position="48"/>
        <end position="66"/>
    </location>
</feature>
<proteinExistence type="predicted"/>
<feature type="transmembrane region" description="Helical" evidence="1">
    <location>
        <begin position="130"/>
        <end position="153"/>
    </location>
</feature>
<feature type="transmembrane region" description="Helical" evidence="1">
    <location>
        <begin position="239"/>
        <end position="264"/>
    </location>
</feature>
<evidence type="ECO:0000256" key="1">
    <source>
        <dbReference type="SAM" id="Phobius"/>
    </source>
</evidence>
<accession>A0ABP1D179</accession>
<keyword evidence="1" id="KW-0812">Transmembrane</keyword>
<feature type="transmembrane region" description="Helical" evidence="1">
    <location>
        <begin position="12"/>
        <end position="36"/>
    </location>
</feature>
<evidence type="ECO:0000313" key="3">
    <source>
        <dbReference type="Proteomes" id="UP001497453"/>
    </source>
</evidence>
<protein>
    <submittedName>
        <fullName evidence="2">Uncharacterized protein</fullName>
    </submittedName>
</protein>
<dbReference type="EMBL" id="OZ037945">
    <property type="protein sequence ID" value="CAL1701651.1"/>
    <property type="molecule type" value="Genomic_DNA"/>
</dbReference>